<feature type="domain" description="Amino acid permease/ SLC12A" evidence="9">
    <location>
        <begin position="21"/>
        <end position="429"/>
    </location>
</feature>
<dbReference type="Pfam" id="PF00324">
    <property type="entry name" value="AA_permease"/>
    <property type="match status" value="1"/>
</dbReference>
<reference evidence="10 11" key="1">
    <citation type="journal article" date="2019" name="ACS Chem. Biol.">
        <title>Identification and Mobilization of a Cryptic Antibiotic Biosynthesis Gene Locus from a Human-Pathogenic Nocardia Isolate.</title>
        <authorList>
            <person name="Herisse M."/>
            <person name="Ishida K."/>
            <person name="Porter J.L."/>
            <person name="Howden B."/>
            <person name="Hertweck C."/>
            <person name="Stinear T.P."/>
            <person name="Pidot S.J."/>
        </authorList>
    </citation>
    <scope>NUCLEOTIDE SEQUENCE [LARGE SCALE GENOMIC DNA]</scope>
    <source>
        <strain evidence="10 11">AUSMDU00012717</strain>
    </source>
</reference>
<dbReference type="PIRSF" id="PIRSF006060">
    <property type="entry name" value="AA_transporter"/>
    <property type="match status" value="1"/>
</dbReference>
<accession>A0A6G9YEF4</accession>
<evidence type="ECO:0000256" key="7">
    <source>
        <dbReference type="ARBA" id="ARBA00023136"/>
    </source>
</evidence>
<evidence type="ECO:0000256" key="3">
    <source>
        <dbReference type="ARBA" id="ARBA00022448"/>
    </source>
</evidence>
<feature type="transmembrane region" description="Helical" evidence="8">
    <location>
        <begin position="129"/>
        <end position="150"/>
    </location>
</feature>
<dbReference type="InterPro" id="IPR004841">
    <property type="entry name" value="AA-permease/SLC12A_dom"/>
</dbReference>
<dbReference type="FunFam" id="1.20.1740.10:FF:000001">
    <property type="entry name" value="Amino acid permease"/>
    <property type="match status" value="1"/>
</dbReference>
<feature type="transmembrane region" description="Helical" evidence="8">
    <location>
        <begin position="364"/>
        <end position="385"/>
    </location>
</feature>
<gene>
    <name evidence="10" type="ORF">F5544_17915</name>
</gene>
<proteinExistence type="inferred from homology"/>
<feature type="transmembrane region" description="Helical" evidence="8">
    <location>
        <begin position="406"/>
        <end position="425"/>
    </location>
</feature>
<name>A0A6G9YEF4_9NOCA</name>
<evidence type="ECO:0000256" key="6">
    <source>
        <dbReference type="ARBA" id="ARBA00022989"/>
    </source>
</evidence>
<feature type="transmembrane region" description="Helical" evidence="8">
    <location>
        <begin position="162"/>
        <end position="183"/>
    </location>
</feature>
<dbReference type="GO" id="GO:0055085">
    <property type="term" value="P:transmembrane transport"/>
    <property type="evidence" value="ECO:0007669"/>
    <property type="project" value="InterPro"/>
</dbReference>
<organism evidence="10 11">
    <name type="scientific">Nocardia arthritidis</name>
    <dbReference type="NCBI Taxonomy" id="228602"/>
    <lineage>
        <taxon>Bacteria</taxon>
        <taxon>Bacillati</taxon>
        <taxon>Actinomycetota</taxon>
        <taxon>Actinomycetes</taxon>
        <taxon>Mycobacteriales</taxon>
        <taxon>Nocardiaceae</taxon>
        <taxon>Nocardia</taxon>
    </lineage>
</organism>
<dbReference type="PANTHER" id="PTHR43495:SF5">
    <property type="entry name" value="GAMMA-AMINOBUTYRIC ACID PERMEASE"/>
    <property type="match status" value="1"/>
</dbReference>
<dbReference type="Gene3D" id="1.20.1740.10">
    <property type="entry name" value="Amino acid/polyamine transporter I"/>
    <property type="match status" value="1"/>
</dbReference>
<dbReference type="GO" id="GO:0006865">
    <property type="term" value="P:amino acid transport"/>
    <property type="evidence" value="ECO:0007669"/>
    <property type="project" value="UniProtKB-KW"/>
</dbReference>
<feature type="transmembrane region" description="Helical" evidence="8">
    <location>
        <begin position="98"/>
        <end position="123"/>
    </location>
</feature>
<evidence type="ECO:0000256" key="1">
    <source>
        <dbReference type="ARBA" id="ARBA00004141"/>
    </source>
</evidence>
<evidence type="ECO:0000256" key="5">
    <source>
        <dbReference type="ARBA" id="ARBA00022970"/>
    </source>
</evidence>
<evidence type="ECO:0000256" key="8">
    <source>
        <dbReference type="SAM" id="Phobius"/>
    </source>
</evidence>
<keyword evidence="11" id="KW-1185">Reference proteome</keyword>
<protein>
    <submittedName>
        <fullName evidence="10">Amino acid permease</fullName>
    </submittedName>
</protein>
<evidence type="ECO:0000256" key="2">
    <source>
        <dbReference type="ARBA" id="ARBA00008583"/>
    </source>
</evidence>
<evidence type="ECO:0000259" key="9">
    <source>
        <dbReference type="Pfam" id="PF00324"/>
    </source>
</evidence>
<comment type="similarity">
    <text evidence="2">Belongs to the amino acid-polyamine-organocation (APC) superfamily. Amino acid transporter (AAT) (TC 2.A.3.1) family.</text>
</comment>
<dbReference type="GO" id="GO:0016020">
    <property type="term" value="C:membrane"/>
    <property type="evidence" value="ECO:0007669"/>
    <property type="project" value="UniProtKB-SubCell"/>
</dbReference>
<feature type="transmembrane region" description="Helical" evidence="8">
    <location>
        <begin position="338"/>
        <end position="358"/>
    </location>
</feature>
<feature type="transmembrane region" description="Helical" evidence="8">
    <location>
        <begin position="243"/>
        <end position="265"/>
    </location>
</feature>
<keyword evidence="3" id="KW-0813">Transport</keyword>
<feature type="transmembrane region" description="Helical" evidence="8">
    <location>
        <begin position="50"/>
        <end position="68"/>
    </location>
</feature>
<keyword evidence="5" id="KW-0029">Amino-acid transport</keyword>
<feature type="transmembrane region" description="Helical" evidence="8">
    <location>
        <begin position="21"/>
        <end position="44"/>
    </location>
</feature>
<dbReference type="KEGG" id="nah:F5544_17915"/>
<evidence type="ECO:0000313" key="11">
    <source>
        <dbReference type="Proteomes" id="UP000503540"/>
    </source>
</evidence>
<dbReference type="RefSeq" id="WP_167474263.1">
    <property type="nucleotide sequence ID" value="NZ_CP046172.1"/>
</dbReference>
<dbReference type="PANTHER" id="PTHR43495">
    <property type="entry name" value="GABA PERMEASE"/>
    <property type="match status" value="1"/>
</dbReference>
<dbReference type="AlphaFoldDB" id="A0A6G9YEF4"/>
<evidence type="ECO:0000256" key="4">
    <source>
        <dbReference type="ARBA" id="ARBA00022692"/>
    </source>
</evidence>
<keyword evidence="7 8" id="KW-0472">Membrane</keyword>
<keyword evidence="4 8" id="KW-0812">Transmembrane</keyword>
<dbReference type="Proteomes" id="UP000503540">
    <property type="component" value="Chromosome"/>
</dbReference>
<dbReference type="EMBL" id="CP046172">
    <property type="protein sequence ID" value="QIS11457.1"/>
    <property type="molecule type" value="Genomic_DNA"/>
</dbReference>
<feature type="transmembrane region" description="Helical" evidence="8">
    <location>
        <begin position="203"/>
        <end position="223"/>
    </location>
</feature>
<evidence type="ECO:0000313" key="10">
    <source>
        <dbReference type="EMBL" id="QIS11457.1"/>
    </source>
</evidence>
<feature type="transmembrane region" description="Helical" evidence="8">
    <location>
        <begin position="431"/>
        <end position="449"/>
    </location>
</feature>
<keyword evidence="6 8" id="KW-1133">Transmembrane helix</keyword>
<comment type="subcellular location">
    <subcellularLocation>
        <location evidence="1">Membrane</location>
        <topology evidence="1">Multi-pass membrane protein</topology>
    </subcellularLocation>
</comment>
<sequence>MTTTRDQVGTDLRRSLGRRQMTMLGLGSALGTGLFLGSGAAIGIAGPAVIVAYVICAVIAGIISACLAEMTARYPLRGAFGALCARFLSPFAGYVARWSYSAAAVIAVGSEVVAAATYLRFWWPGLPMWVGVAVVAGIVVAINLVGVGSFGAVEFVLSSVKVIALSLFIVFGVLLVFVGLPRLDAVGVENLTGHGGFAPHGWAAVWQSMSIVIFGFVGIELVAISAPEAKDPRGAIEAAMRTLIWRLAFFYIAAVAIVLCVVPWTDAATGGGVRSSPFVQVFGAVGIPAAAAITNFLVLVAAVSAANANLYGATRLINSLALDGMAPRILRATSGRGVPVAAVALAATGTLVAAVLTMSGVANIYVLLTSVAIFGVLVTWLLILVSYLRFRDGAPRTGFAAKLGKPAALVGIAGVLAIVATAAAVHMMTMSLVIGLLFLLILAGVYRAAGLHNRLPAATD</sequence>
<feature type="transmembrane region" description="Helical" evidence="8">
    <location>
        <begin position="285"/>
        <end position="306"/>
    </location>
</feature>